<gene>
    <name evidence="6" type="ORF">DPRO_0020</name>
</gene>
<dbReference type="KEGG" id="pprf:DPRO_0020"/>
<dbReference type="SUPFAM" id="SSF48498">
    <property type="entry name" value="Tetracyclin repressor-like, C-terminal domain"/>
    <property type="match status" value="1"/>
</dbReference>
<dbReference type="Pfam" id="PF16925">
    <property type="entry name" value="TetR_C_13"/>
    <property type="match status" value="1"/>
</dbReference>
<dbReference type="InterPro" id="IPR001647">
    <property type="entry name" value="HTH_TetR"/>
</dbReference>
<evidence type="ECO:0000313" key="6">
    <source>
        <dbReference type="EMBL" id="SOB56897.1"/>
    </source>
</evidence>
<feature type="domain" description="HTH tetR-type" evidence="5">
    <location>
        <begin position="3"/>
        <end position="63"/>
    </location>
</feature>
<keyword evidence="3" id="KW-0804">Transcription</keyword>
<evidence type="ECO:0000256" key="2">
    <source>
        <dbReference type="ARBA" id="ARBA00023125"/>
    </source>
</evidence>
<keyword evidence="1" id="KW-0805">Transcription regulation</keyword>
<dbReference type="RefSeq" id="WP_097010238.1">
    <property type="nucleotide sequence ID" value="NZ_LT907975.1"/>
</dbReference>
<evidence type="ECO:0000256" key="4">
    <source>
        <dbReference type="PROSITE-ProRule" id="PRU00335"/>
    </source>
</evidence>
<evidence type="ECO:0000256" key="3">
    <source>
        <dbReference type="ARBA" id="ARBA00023163"/>
    </source>
</evidence>
<name>A0A2C8F502_9BACT</name>
<dbReference type="Pfam" id="PF00440">
    <property type="entry name" value="TetR_N"/>
    <property type="match status" value="1"/>
</dbReference>
<dbReference type="SUPFAM" id="SSF46689">
    <property type="entry name" value="Homeodomain-like"/>
    <property type="match status" value="1"/>
</dbReference>
<protein>
    <submittedName>
        <fullName evidence="6">TetR family transcriptional regulator</fullName>
    </submittedName>
</protein>
<keyword evidence="2 4" id="KW-0238">DNA-binding</keyword>
<dbReference type="AlphaFoldDB" id="A0A2C8F502"/>
<dbReference type="PANTHER" id="PTHR47506:SF6">
    <property type="entry name" value="HTH-TYPE TRANSCRIPTIONAL REPRESSOR NEMR"/>
    <property type="match status" value="1"/>
</dbReference>
<dbReference type="PRINTS" id="PR00455">
    <property type="entry name" value="HTHTETR"/>
</dbReference>
<dbReference type="PANTHER" id="PTHR47506">
    <property type="entry name" value="TRANSCRIPTIONAL REGULATORY PROTEIN"/>
    <property type="match status" value="1"/>
</dbReference>
<dbReference type="EMBL" id="LT907975">
    <property type="protein sequence ID" value="SOB56897.1"/>
    <property type="molecule type" value="Genomic_DNA"/>
</dbReference>
<dbReference type="GO" id="GO:0003677">
    <property type="term" value="F:DNA binding"/>
    <property type="evidence" value="ECO:0007669"/>
    <property type="project" value="UniProtKB-UniRule"/>
</dbReference>
<accession>A0A2C8F502</accession>
<dbReference type="Gene3D" id="1.10.357.10">
    <property type="entry name" value="Tetracycline Repressor, domain 2"/>
    <property type="match status" value="1"/>
</dbReference>
<dbReference type="Proteomes" id="UP000219215">
    <property type="component" value="Chromosome DPRO"/>
</dbReference>
<dbReference type="InterPro" id="IPR036271">
    <property type="entry name" value="Tet_transcr_reg_TetR-rel_C_sf"/>
</dbReference>
<reference evidence="7" key="1">
    <citation type="submission" date="2017-09" db="EMBL/GenBank/DDBJ databases">
        <authorList>
            <person name="Regsiter A."/>
            <person name="William W."/>
        </authorList>
    </citation>
    <scope>NUCLEOTIDE SEQUENCE [LARGE SCALE GENOMIC DNA]</scope>
    <source>
        <strain evidence="7">500-1</strain>
    </source>
</reference>
<dbReference type="PROSITE" id="PS50977">
    <property type="entry name" value="HTH_TETR_2"/>
    <property type="match status" value="1"/>
</dbReference>
<dbReference type="InterPro" id="IPR009057">
    <property type="entry name" value="Homeodomain-like_sf"/>
</dbReference>
<evidence type="ECO:0000313" key="7">
    <source>
        <dbReference type="Proteomes" id="UP000219215"/>
    </source>
</evidence>
<evidence type="ECO:0000259" key="5">
    <source>
        <dbReference type="PROSITE" id="PS50977"/>
    </source>
</evidence>
<organism evidence="6 7">
    <name type="scientific">Pseudodesulfovibrio profundus</name>
    <dbReference type="NCBI Taxonomy" id="57320"/>
    <lineage>
        <taxon>Bacteria</taxon>
        <taxon>Pseudomonadati</taxon>
        <taxon>Thermodesulfobacteriota</taxon>
        <taxon>Desulfovibrionia</taxon>
        <taxon>Desulfovibrionales</taxon>
        <taxon>Desulfovibrionaceae</taxon>
    </lineage>
</organism>
<dbReference type="OrthoDB" id="9793734at2"/>
<evidence type="ECO:0000256" key="1">
    <source>
        <dbReference type="ARBA" id="ARBA00023015"/>
    </source>
</evidence>
<feature type="DNA-binding region" description="H-T-H motif" evidence="4">
    <location>
        <begin position="26"/>
        <end position="45"/>
    </location>
</feature>
<keyword evidence="7" id="KW-1185">Reference proteome</keyword>
<dbReference type="InterPro" id="IPR011075">
    <property type="entry name" value="TetR_C"/>
</dbReference>
<sequence length="192" mass="21646">MSQTTKERIIEVGADLVHRNGFNNTGLKDILQAAGIPKGSFYFYFTNKETFGLEMIDYYRQGFRSQAEPILTDASLSPLNKLRTIFDQYKSSLENHGFARGCPIGNLASEMSDLSEPFRQKLDEVMTGLTALYQGLLDEAIAAHELPQSIDTYSTAVFMVESWHGAIIRMKVAKNAEPLTICYDMIFNKILR</sequence>
<proteinExistence type="predicted"/>